<feature type="signal peptide" evidence="1">
    <location>
        <begin position="1"/>
        <end position="20"/>
    </location>
</feature>
<accession>A0AAD6DIH4</accession>
<dbReference type="PANTHER" id="PTHR35340">
    <property type="entry name" value="PQQ ENZYME REPEAT PROTEIN-RELATED"/>
    <property type="match status" value="1"/>
</dbReference>
<dbReference type="Pfam" id="PF14269">
    <property type="entry name" value="Arylsulfotran_2"/>
    <property type="match status" value="1"/>
</dbReference>
<evidence type="ECO:0008006" key="4">
    <source>
        <dbReference type="Google" id="ProtNLM"/>
    </source>
</evidence>
<dbReference type="InterPro" id="IPR053143">
    <property type="entry name" value="Arylsulfate_ST"/>
</dbReference>
<proteinExistence type="predicted"/>
<dbReference type="InterPro" id="IPR039535">
    <property type="entry name" value="ASST-like"/>
</dbReference>
<sequence length="506" mass="55754">MRRFLSALAIFPGLISVTGAQLSHDAPWPLQTYQSSTIKTPLMEVTKIGQTEPGFLFISPSDIIRGDSHPAIYSDDGQLVWQGAKGNYTALQPQMLDGEPVIAYWEGFQGAGFGFGHITILNSSYDEIHRVTLSCKDQRFVTVYDPMELDSCIDLHESQFTENGTVLVTAVNVTQADLTSIGGQKDGWIQDGLIYEIDIKTNEILFRWSAYEHRNEAPMGYDWAPIGATGAGSGVNKTDPYGYPHLNSIYKYGNDYLLSSRYMCSIFFIAPNGSIIWHLHGRTGGDFNLGLDTNFCYQHDVRFMAQSPERVTLSMHNNDNTEFTGHTSLTTGLVLHVELQGSKDVTVESRMWDAAEPVYVESQGSYQVLKNGHALQGHGAIPKIEEYDENGIVVMRARFGYDNIVQSYRAYRYPWVGRPSTKPDAAACLSDEDGKIAVHVSWNGATDVVSWKVYSGSQLKQTATRNGFETTILVDGLSENDSVVVEAVGGVGDGTRSKSVTVGLSC</sequence>
<comment type="caution">
    <text evidence="2">The sequence shown here is derived from an EMBL/GenBank/DDBJ whole genome shotgun (WGS) entry which is preliminary data.</text>
</comment>
<keyword evidence="3" id="KW-1185">Reference proteome</keyword>
<feature type="chain" id="PRO_5041989580" description="ASST-domain-containing protein" evidence="1">
    <location>
        <begin position="21"/>
        <end position="506"/>
    </location>
</feature>
<dbReference type="Proteomes" id="UP001216150">
    <property type="component" value="Unassembled WGS sequence"/>
</dbReference>
<protein>
    <recommendedName>
        <fullName evidence="4">ASST-domain-containing protein</fullName>
    </recommendedName>
</protein>
<keyword evidence="1" id="KW-0732">Signal</keyword>
<reference evidence="2 3" key="1">
    <citation type="journal article" date="2023" name="IMA Fungus">
        <title>Comparative genomic study of the Penicillium genus elucidates a diverse pangenome and 15 lateral gene transfer events.</title>
        <authorList>
            <person name="Petersen C."/>
            <person name="Sorensen T."/>
            <person name="Nielsen M.R."/>
            <person name="Sondergaard T.E."/>
            <person name="Sorensen J.L."/>
            <person name="Fitzpatrick D.A."/>
            <person name="Frisvad J.C."/>
            <person name="Nielsen K.L."/>
        </authorList>
    </citation>
    <scope>NUCLEOTIDE SEQUENCE [LARGE SCALE GENOMIC DNA]</scope>
    <source>
        <strain evidence="2 3">IBT 29057</strain>
    </source>
</reference>
<dbReference type="PANTHER" id="PTHR35340:SF6">
    <property type="entry name" value="ASST-DOMAIN-CONTAINING PROTEIN"/>
    <property type="match status" value="1"/>
</dbReference>
<gene>
    <name evidence="2" type="ORF">N7450_005461</name>
</gene>
<dbReference type="AlphaFoldDB" id="A0AAD6DIH4"/>
<evidence type="ECO:0000313" key="3">
    <source>
        <dbReference type="Proteomes" id="UP001216150"/>
    </source>
</evidence>
<organism evidence="2 3">
    <name type="scientific">Penicillium hetheringtonii</name>
    <dbReference type="NCBI Taxonomy" id="911720"/>
    <lineage>
        <taxon>Eukaryota</taxon>
        <taxon>Fungi</taxon>
        <taxon>Dikarya</taxon>
        <taxon>Ascomycota</taxon>
        <taxon>Pezizomycotina</taxon>
        <taxon>Eurotiomycetes</taxon>
        <taxon>Eurotiomycetidae</taxon>
        <taxon>Eurotiales</taxon>
        <taxon>Aspergillaceae</taxon>
        <taxon>Penicillium</taxon>
    </lineage>
</organism>
<evidence type="ECO:0000256" key="1">
    <source>
        <dbReference type="SAM" id="SignalP"/>
    </source>
</evidence>
<name>A0AAD6DIH4_9EURO</name>
<evidence type="ECO:0000313" key="2">
    <source>
        <dbReference type="EMBL" id="KAJ5585674.1"/>
    </source>
</evidence>
<dbReference type="EMBL" id="JAQJAC010000004">
    <property type="protein sequence ID" value="KAJ5585674.1"/>
    <property type="molecule type" value="Genomic_DNA"/>
</dbReference>